<evidence type="ECO:0000313" key="2">
    <source>
        <dbReference type="EMBL" id="EHP69401.1"/>
    </source>
</evidence>
<feature type="transmembrane region" description="Helical" evidence="1">
    <location>
        <begin position="247"/>
        <end position="267"/>
    </location>
</feature>
<keyword evidence="1" id="KW-0472">Membrane</keyword>
<dbReference type="EMBL" id="JH597768">
    <property type="protein sequence ID" value="EHP69401.1"/>
    <property type="molecule type" value="Genomic_DNA"/>
</dbReference>
<dbReference type="STRING" id="671065.MetMK1DRAFT_00021570"/>
<sequence>MASHRDYSVRVGVLRGWAVLGVSELNAFEVLSISQDLAALTYFLGTLFMALPIPLYGVKKWGPKMISDGIYSTILVNLYETILYLVSVIGNQLGTNWPSYMNWLYELLANELSIFTVVRGILTIIGFTPLSVPFSLVLTFLSGFITITGTLIVISQLIYNNVGLLIALGVLMLSLPFRIGRAVGGGLMGFAIVFYVGLPLLPAFLSTFGVNVIQDFSTNINSLQALNSLLSNAIPDYIEGTVIMPTAYLGILTSLSLGVGSAIAGGYSRLPIQVDFV</sequence>
<dbReference type="eggNOG" id="arCOG05930">
    <property type="taxonomic scope" value="Archaea"/>
</dbReference>
<feature type="transmembrane region" description="Helical" evidence="1">
    <location>
        <begin position="103"/>
        <end position="122"/>
    </location>
</feature>
<feature type="transmembrane region" description="Helical" evidence="1">
    <location>
        <begin position="37"/>
        <end position="58"/>
    </location>
</feature>
<evidence type="ECO:0000313" key="3">
    <source>
        <dbReference type="Proteomes" id="UP000003980"/>
    </source>
</evidence>
<keyword evidence="1" id="KW-0812">Transmembrane</keyword>
<accession>H2C6H4</accession>
<feature type="transmembrane region" description="Helical" evidence="1">
    <location>
        <begin position="158"/>
        <end position="175"/>
    </location>
</feature>
<keyword evidence="1" id="KW-1133">Transmembrane helix</keyword>
<dbReference type="AlphaFoldDB" id="H2C6H4"/>
<keyword evidence="3" id="KW-1185">Reference proteome</keyword>
<gene>
    <name evidence="2" type="ORF">MetMK1DRAFT_00021570</name>
</gene>
<dbReference type="InterPro" id="IPR049688">
    <property type="entry name" value="CedA_arc"/>
</dbReference>
<dbReference type="HOGENOM" id="CLU_1040590_0_0_2"/>
<proteinExistence type="predicted"/>
<organism evidence="2 3">
    <name type="scientific">Metallosphaera yellowstonensis MK1</name>
    <dbReference type="NCBI Taxonomy" id="671065"/>
    <lineage>
        <taxon>Archaea</taxon>
        <taxon>Thermoproteota</taxon>
        <taxon>Thermoprotei</taxon>
        <taxon>Sulfolobales</taxon>
        <taxon>Sulfolobaceae</taxon>
        <taxon>Metallosphaera</taxon>
    </lineage>
</organism>
<feature type="transmembrane region" description="Helical" evidence="1">
    <location>
        <begin position="187"/>
        <end position="213"/>
    </location>
</feature>
<feature type="transmembrane region" description="Helical" evidence="1">
    <location>
        <begin position="70"/>
        <end position="91"/>
    </location>
</feature>
<reference evidence="2 3" key="1">
    <citation type="submission" date="2012-01" db="EMBL/GenBank/DDBJ databases">
        <title>Improved High-Quality Draft sequence of Metallosphaera yellowstonensis MK1.</title>
        <authorList>
            <consortium name="US DOE Joint Genome Institute"/>
            <person name="Lucas S."/>
            <person name="Han J."/>
            <person name="Cheng J.-F."/>
            <person name="Goodwin L."/>
            <person name="Pitluck S."/>
            <person name="Peters L."/>
            <person name="Teshima H."/>
            <person name="Detter J.C."/>
            <person name="Han C."/>
            <person name="Tapia R."/>
            <person name="Land M."/>
            <person name="Hauser L."/>
            <person name="Kyrpides N."/>
            <person name="Kozubal M."/>
            <person name="Macur R.E."/>
            <person name="Jay Z."/>
            <person name="Inskeep W."/>
            <person name="Woyke T."/>
        </authorList>
    </citation>
    <scope>NUCLEOTIDE SEQUENCE [LARGE SCALE GENOMIC DNA]</scope>
    <source>
        <strain evidence="2 3">MK1</strain>
    </source>
</reference>
<dbReference type="NCBIfam" id="NF041796">
    <property type="entry name" value="Ced_CedA"/>
    <property type="match status" value="1"/>
</dbReference>
<feature type="transmembrane region" description="Helical" evidence="1">
    <location>
        <begin position="134"/>
        <end position="152"/>
    </location>
</feature>
<dbReference type="Proteomes" id="UP000003980">
    <property type="component" value="Unassembled WGS sequence"/>
</dbReference>
<evidence type="ECO:0000256" key="1">
    <source>
        <dbReference type="SAM" id="Phobius"/>
    </source>
</evidence>
<name>H2C6H4_9CREN</name>
<protein>
    <submittedName>
        <fullName evidence="2">Uncharacterized protein</fullName>
    </submittedName>
</protein>